<proteinExistence type="predicted"/>
<organism evidence="1">
    <name type="scientific">marine sediment metagenome</name>
    <dbReference type="NCBI Taxonomy" id="412755"/>
    <lineage>
        <taxon>unclassified sequences</taxon>
        <taxon>metagenomes</taxon>
        <taxon>ecological metagenomes</taxon>
    </lineage>
</organism>
<dbReference type="EMBL" id="LAZR01000827">
    <property type="protein sequence ID" value="KKN56912.1"/>
    <property type="molecule type" value="Genomic_DNA"/>
</dbReference>
<protein>
    <submittedName>
        <fullName evidence="1">Uncharacterized protein</fullName>
    </submittedName>
</protein>
<sequence length="84" mass="9196">MAKLKEASLKLFRFSRGRSRVRVYKVVFDGPRGGTLSLNVIAGSAASAVSKLDSKLHLGKSRFKATLIVKKGQFMPRGFSAVRI</sequence>
<name>A0A0F9S3U2_9ZZZZ</name>
<dbReference type="AlphaFoldDB" id="A0A0F9S3U2"/>
<evidence type="ECO:0000313" key="1">
    <source>
        <dbReference type="EMBL" id="KKN56912.1"/>
    </source>
</evidence>
<comment type="caution">
    <text evidence="1">The sequence shown here is derived from an EMBL/GenBank/DDBJ whole genome shotgun (WGS) entry which is preliminary data.</text>
</comment>
<accession>A0A0F9S3U2</accession>
<gene>
    <name evidence="1" type="ORF">LCGC14_0567650</name>
</gene>
<reference evidence="1" key="1">
    <citation type="journal article" date="2015" name="Nature">
        <title>Complex archaea that bridge the gap between prokaryotes and eukaryotes.</title>
        <authorList>
            <person name="Spang A."/>
            <person name="Saw J.H."/>
            <person name="Jorgensen S.L."/>
            <person name="Zaremba-Niedzwiedzka K."/>
            <person name="Martijn J."/>
            <person name="Lind A.E."/>
            <person name="van Eijk R."/>
            <person name="Schleper C."/>
            <person name="Guy L."/>
            <person name="Ettema T.J."/>
        </authorList>
    </citation>
    <scope>NUCLEOTIDE SEQUENCE</scope>
</reference>